<protein>
    <submittedName>
        <fullName evidence="3">Uncharacterized protein</fullName>
    </submittedName>
</protein>
<keyword evidence="2" id="KW-0472">Membrane</keyword>
<name>A0A673FMK2_9TELE</name>
<keyword evidence="2" id="KW-1133">Transmembrane helix</keyword>
<organism evidence="3 4">
    <name type="scientific">Sinocyclocheilus rhinocerous</name>
    <dbReference type="NCBI Taxonomy" id="307959"/>
    <lineage>
        <taxon>Eukaryota</taxon>
        <taxon>Metazoa</taxon>
        <taxon>Chordata</taxon>
        <taxon>Craniata</taxon>
        <taxon>Vertebrata</taxon>
        <taxon>Euteleostomi</taxon>
        <taxon>Actinopterygii</taxon>
        <taxon>Neopterygii</taxon>
        <taxon>Teleostei</taxon>
        <taxon>Ostariophysi</taxon>
        <taxon>Cypriniformes</taxon>
        <taxon>Cyprinidae</taxon>
        <taxon>Cyprininae</taxon>
        <taxon>Sinocyclocheilus</taxon>
    </lineage>
</organism>
<sequence length="249" mass="28391">GNIARREATHLLTERQWKRHASNAKLLEYVCIADCLARIQRYIVTKLGEDWIFLVLLGVTMALVSWSMDYASAKSLQAYKWMHGELKGNVALQYLAWVSYPIILVVFASLFCHLVSPQPVLFLFVLRSLPLHSHLYFGALLTMSNHFCVPLFCHMSSAIMLYIQFLSSFCPQSTLITHNQGRTYPLGKGRRPPWAPKSQGTMSAQTDLRFACKHFSSYYRPVCPAYFCRLNPPLIMNLSVFCMPKSISA</sequence>
<dbReference type="InterPro" id="IPR050970">
    <property type="entry name" value="Cl_channel_volt-gated"/>
</dbReference>
<evidence type="ECO:0000256" key="2">
    <source>
        <dbReference type="SAM" id="Phobius"/>
    </source>
</evidence>
<keyword evidence="1" id="KW-0813">Transport</keyword>
<keyword evidence="1" id="KW-0407">Ion channel</keyword>
<dbReference type="Gene3D" id="1.10.3080.10">
    <property type="entry name" value="Clc chloride channel"/>
    <property type="match status" value="1"/>
</dbReference>
<feature type="transmembrane region" description="Helical" evidence="2">
    <location>
        <begin position="94"/>
        <end position="116"/>
    </location>
</feature>
<reference evidence="3" key="2">
    <citation type="submission" date="2025-09" db="UniProtKB">
        <authorList>
            <consortium name="Ensembl"/>
        </authorList>
    </citation>
    <scope>IDENTIFICATION</scope>
</reference>
<dbReference type="AlphaFoldDB" id="A0A673FMK2"/>
<keyword evidence="1" id="KW-0406">Ion transport</keyword>
<keyword evidence="4" id="KW-1185">Reference proteome</keyword>
<dbReference type="PANTHER" id="PTHR45720">
    <property type="entry name" value="CHLORIDE CHANNEL PROTEIN 2"/>
    <property type="match status" value="1"/>
</dbReference>
<dbReference type="SUPFAM" id="SSF81340">
    <property type="entry name" value="Clc chloride channel"/>
    <property type="match status" value="1"/>
</dbReference>
<keyword evidence="2" id="KW-0812">Transmembrane</keyword>
<dbReference type="Proteomes" id="UP000472270">
    <property type="component" value="Unassembled WGS sequence"/>
</dbReference>
<dbReference type="GO" id="GO:0005886">
    <property type="term" value="C:plasma membrane"/>
    <property type="evidence" value="ECO:0007669"/>
    <property type="project" value="TreeGrafter"/>
</dbReference>
<dbReference type="Ensembl" id="ENSSRHT00000000404.1">
    <property type="protein sequence ID" value="ENSSRHP00000000373.1"/>
    <property type="gene ID" value="ENSSRHG00000000294.1"/>
</dbReference>
<feature type="transmembrane region" description="Helical" evidence="2">
    <location>
        <begin position="136"/>
        <end position="163"/>
    </location>
</feature>
<feature type="transmembrane region" description="Helical" evidence="2">
    <location>
        <begin position="51"/>
        <end position="73"/>
    </location>
</feature>
<dbReference type="InterPro" id="IPR014743">
    <property type="entry name" value="Cl-channel_core"/>
</dbReference>
<proteinExistence type="predicted"/>
<evidence type="ECO:0000313" key="3">
    <source>
        <dbReference type="Ensembl" id="ENSSRHP00000000373.1"/>
    </source>
</evidence>
<dbReference type="PANTHER" id="PTHR45720:SF4">
    <property type="entry name" value="CHLORIDE CHANNEL PROTEIN 1"/>
    <property type="match status" value="1"/>
</dbReference>
<evidence type="ECO:0000256" key="1">
    <source>
        <dbReference type="ARBA" id="ARBA00023303"/>
    </source>
</evidence>
<dbReference type="GO" id="GO:0005247">
    <property type="term" value="F:voltage-gated chloride channel activity"/>
    <property type="evidence" value="ECO:0007669"/>
    <property type="project" value="TreeGrafter"/>
</dbReference>
<accession>A0A673FMK2</accession>
<reference evidence="3" key="1">
    <citation type="submission" date="2025-08" db="UniProtKB">
        <authorList>
            <consortium name="Ensembl"/>
        </authorList>
    </citation>
    <scope>IDENTIFICATION</scope>
</reference>
<evidence type="ECO:0000313" key="4">
    <source>
        <dbReference type="Proteomes" id="UP000472270"/>
    </source>
</evidence>